<dbReference type="Pfam" id="PF13187">
    <property type="entry name" value="Fer4_9"/>
    <property type="match status" value="1"/>
</dbReference>
<dbReference type="InterPro" id="IPR017900">
    <property type="entry name" value="4Fe4S_Fe_S_CS"/>
</dbReference>
<feature type="domain" description="4Fe-4S ferredoxin-type" evidence="5">
    <location>
        <begin position="31"/>
        <end position="61"/>
    </location>
</feature>
<evidence type="ECO:0000256" key="1">
    <source>
        <dbReference type="ARBA" id="ARBA00022485"/>
    </source>
</evidence>
<evidence type="ECO:0000256" key="4">
    <source>
        <dbReference type="ARBA" id="ARBA00023014"/>
    </source>
</evidence>
<comment type="caution">
    <text evidence="6">The sequence shown here is derived from an EMBL/GenBank/DDBJ whole genome shotgun (WGS) entry which is preliminary data.</text>
</comment>
<keyword evidence="7" id="KW-1185">Reference proteome</keyword>
<dbReference type="Proteomes" id="UP001334005">
    <property type="component" value="Unassembled WGS sequence"/>
</dbReference>
<gene>
    <name evidence="6" type="ORF">QFI66_003230</name>
</gene>
<evidence type="ECO:0000256" key="2">
    <source>
        <dbReference type="ARBA" id="ARBA00022723"/>
    </source>
</evidence>
<organism evidence="6 7">
    <name type="scientific">Raoultella scottii</name>
    <dbReference type="NCBI Taxonomy" id="3040937"/>
    <lineage>
        <taxon>Bacteria</taxon>
        <taxon>Pseudomonadati</taxon>
        <taxon>Pseudomonadota</taxon>
        <taxon>Gammaproteobacteria</taxon>
        <taxon>Enterobacterales</taxon>
        <taxon>Enterobacteriaceae</taxon>
        <taxon>Klebsiella/Raoultella group</taxon>
        <taxon>Raoultella</taxon>
    </lineage>
</organism>
<evidence type="ECO:0000259" key="5">
    <source>
        <dbReference type="PROSITE" id="PS51379"/>
    </source>
</evidence>
<dbReference type="EMBL" id="JARXNH020000046">
    <property type="protein sequence ID" value="MEK0247141.1"/>
    <property type="molecule type" value="Genomic_DNA"/>
</dbReference>
<evidence type="ECO:0000313" key="6">
    <source>
        <dbReference type="EMBL" id="MEK0247141.1"/>
    </source>
</evidence>
<sequence>MIEIISAAACIACDRCVTVCPANVFDSVQGRAPIIARQQDCQTCFMCEIYCPTDALYVAPDAEKSAQVREETVSRAGHMGEYALNLGWKQGRAGGAENDQTYRIRELYRQQLATPRESSS</sequence>
<evidence type="ECO:0000256" key="3">
    <source>
        <dbReference type="ARBA" id="ARBA00023004"/>
    </source>
</evidence>
<dbReference type="PANTHER" id="PTHR43687">
    <property type="entry name" value="ADENYLYLSULFATE REDUCTASE, BETA SUBUNIT"/>
    <property type="match status" value="1"/>
</dbReference>
<dbReference type="InterPro" id="IPR017896">
    <property type="entry name" value="4Fe4S_Fe-S-bd"/>
</dbReference>
<dbReference type="RefSeq" id="WP_331833720.1">
    <property type="nucleotide sequence ID" value="NZ_JARXNH020000046.1"/>
</dbReference>
<proteinExistence type="predicted"/>
<keyword evidence="1" id="KW-0004">4Fe-4S</keyword>
<dbReference type="PANTHER" id="PTHR43687:SF2">
    <property type="entry name" value="FERREDOXIN 3"/>
    <property type="match status" value="1"/>
</dbReference>
<keyword evidence="3" id="KW-0408">Iron</keyword>
<dbReference type="InterPro" id="IPR050572">
    <property type="entry name" value="Fe-S_Ferredoxin"/>
</dbReference>
<dbReference type="PROSITE" id="PS51379">
    <property type="entry name" value="4FE4S_FER_2"/>
    <property type="match status" value="2"/>
</dbReference>
<evidence type="ECO:0000313" key="7">
    <source>
        <dbReference type="Proteomes" id="UP001334005"/>
    </source>
</evidence>
<dbReference type="PROSITE" id="PS00198">
    <property type="entry name" value="4FE4S_FER_1"/>
    <property type="match status" value="2"/>
</dbReference>
<dbReference type="Gene3D" id="3.30.70.20">
    <property type="match status" value="1"/>
</dbReference>
<name>A0ABU8Z1H1_9ENTR</name>
<protein>
    <submittedName>
        <fullName evidence="6">4Fe-4S dicluster domain-containing protein</fullName>
    </submittedName>
</protein>
<dbReference type="SUPFAM" id="SSF54862">
    <property type="entry name" value="4Fe-4S ferredoxins"/>
    <property type="match status" value="1"/>
</dbReference>
<feature type="domain" description="4Fe-4S ferredoxin-type" evidence="5">
    <location>
        <begin position="1"/>
        <end position="30"/>
    </location>
</feature>
<keyword evidence="2" id="KW-0479">Metal-binding</keyword>
<accession>A0ABU8Z1H1</accession>
<keyword evidence="4" id="KW-0411">Iron-sulfur</keyword>
<reference evidence="6 7" key="1">
    <citation type="submission" date="2024-03" db="EMBL/GenBank/DDBJ databases">
        <title>Two novel Raoultella species associated with bleeding cankers of broadleaf hosts, Raoultella scottia sp. nov. and Raoultella lignicola sp. nov.</title>
        <authorList>
            <person name="Brady C.L."/>
        </authorList>
    </citation>
    <scope>NUCLEOTIDE SEQUENCE [LARGE SCALE GENOMIC DNA]</scope>
    <source>
        <strain evidence="6 7">BAC 10a-01-01</strain>
    </source>
</reference>